<dbReference type="InterPro" id="IPR029068">
    <property type="entry name" value="Glyas_Bleomycin-R_OHBP_Dase"/>
</dbReference>
<protein>
    <submittedName>
        <fullName evidence="2">Unannotated protein</fullName>
    </submittedName>
</protein>
<proteinExistence type="predicted"/>
<evidence type="ECO:0000313" key="2">
    <source>
        <dbReference type="EMBL" id="CAB4881058.1"/>
    </source>
</evidence>
<reference evidence="2" key="1">
    <citation type="submission" date="2020-05" db="EMBL/GenBank/DDBJ databases">
        <authorList>
            <person name="Chiriac C."/>
            <person name="Salcher M."/>
            <person name="Ghai R."/>
            <person name="Kavagutti S V."/>
        </authorList>
    </citation>
    <scope>NUCLEOTIDE SEQUENCE</scope>
</reference>
<dbReference type="AlphaFoldDB" id="A0A6J7EHB0"/>
<evidence type="ECO:0000259" key="1">
    <source>
        <dbReference type="PROSITE" id="PS51819"/>
    </source>
</evidence>
<dbReference type="Pfam" id="PF00903">
    <property type="entry name" value="Glyoxalase"/>
    <property type="match status" value="1"/>
</dbReference>
<dbReference type="InterPro" id="IPR037523">
    <property type="entry name" value="VOC_core"/>
</dbReference>
<name>A0A6J7EHB0_9ZZZZ</name>
<dbReference type="PROSITE" id="PS51819">
    <property type="entry name" value="VOC"/>
    <property type="match status" value="1"/>
</dbReference>
<accession>A0A6J7EHB0</accession>
<organism evidence="2">
    <name type="scientific">freshwater metagenome</name>
    <dbReference type="NCBI Taxonomy" id="449393"/>
    <lineage>
        <taxon>unclassified sequences</taxon>
        <taxon>metagenomes</taxon>
        <taxon>ecological metagenomes</taxon>
    </lineage>
</organism>
<dbReference type="Gene3D" id="3.10.180.10">
    <property type="entry name" value="2,3-Dihydroxybiphenyl 1,2-Dioxygenase, domain 1"/>
    <property type="match status" value="1"/>
</dbReference>
<dbReference type="InterPro" id="IPR004360">
    <property type="entry name" value="Glyas_Fos-R_dOase_dom"/>
</dbReference>
<gene>
    <name evidence="2" type="ORF">UFOPK3376_01535</name>
</gene>
<dbReference type="EMBL" id="CAFBLP010000035">
    <property type="protein sequence ID" value="CAB4881058.1"/>
    <property type="molecule type" value="Genomic_DNA"/>
</dbReference>
<feature type="domain" description="VOC" evidence="1">
    <location>
        <begin position="2"/>
        <end position="142"/>
    </location>
</feature>
<dbReference type="SUPFAM" id="SSF54593">
    <property type="entry name" value="Glyoxalase/Bleomycin resistance protein/Dihydroxybiphenyl dioxygenase"/>
    <property type="match status" value="1"/>
</dbReference>
<sequence>MGFHHVALATRDTAATHEFYTNVMGFSLVKVVASPTPGEHGGWSKHFFYSTGDGDGDGGMIAFWEIHDTEIGSEFPVDINTTAGLPWWVNHIAFDAPTIDDLHRHRDRWRSHGHHVLEVNHEFCISIYIRDPSANMVEFCHTTRPFTEAEIARSNEMLLEAKPEFNGHANATVHEPIPATANT</sequence>